<dbReference type="InterPro" id="IPR011713">
    <property type="entry name" value="Leu-rich_rpt_3"/>
</dbReference>
<dbReference type="Gene3D" id="3.40.50.300">
    <property type="entry name" value="P-loop containing nucleotide triphosphate hydrolases"/>
    <property type="match status" value="1"/>
</dbReference>
<dbReference type="PROSITE" id="PS50104">
    <property type="entry name" value="TIR"/>
    <property type="match status" value="1"/>
</dbReference>
<dbReference type="AlphaFoldDB" id="D7MK92"/>
<reference evidence="6" key="1">
    <citation type="journal article" date="2011" name="Nat. Genet.">
        <title>The Arabidopsis lyrata genome sequence and the basis of rapid genome size change.</title>
        <authorList>
            <person name="Hu T.T."/>
            <person name="Pattyn P."/>
            <person name="Bakker E.G."/>
            <person name="Cao J."/>
            <person name="Cheng J.-F."/>
            <person name="Clark R.M."/>
            <person name="Fahlgren N."/>
            <person name="Fawcett J.A."/>
            <person name="Grimwood J."/>
            <person name="Gundlach H."/>
            <person name="Haberer G."/>
            <person name="Hollister J.D."/>
            <person name="Ossowski S."/>
            <person name="Ottilar R.P."/>
            <person name="Salamov A.A."/>
            <person name="Schneeberger K."/>
            <person name="Spannagl M."/>
            <person name="Wang X."/>
            <person name="Yang L."/>
            <person name="Nasrallah M.E."/>
            <person name="Bergelson J."/>
            <person name="Carrington J.C."/>
            <person name="Gaut B.S."/>
            <person name="Schmutz J."/>
            <person name="Mayer K.F.X."/>
            <person name="Van de Peer Y."/>
            <person name="Grigoriev I.V."/>
            <person name="Nordborg M."/>
            <person name="Weigel D."/>
            <person name="Guo Y.-L."/>
        </authorList>
    </citation>
    <scope>NUCLEOTIDE SEQUENCE [LARGE SCALE GENOMIC DNA]</scope>
    <source>
        <strain evidence="6">cv. MN47</strain>
    </source>
</reference>
<dbReference type="Pfam" id="PF23282">
    <property type="entry name" value="WHD_ROQ1"/>
    <property type="match status" value="1"/>
</dbReference>
<dbReference type="InterPro" id="IPR035897">
    <property type="entry name" value="Toll_tir_struct_dom_sf"/>
</dbReference>
<dbReference type="Pfam" id="PF00931">
    <property type="entry name" value="NB-ARC"/>
    <property type="match status" value="1"/>
</dbReference>
<dbReference type="HOGENOM" id="CLU_001561_0_2_1"/>
<accession>D7MK92</accession>
<dbReference type="SUPFAM" id="SSF46785">
    <property type="entry name" value="Winged helix' DNA-binding domain"/>
    <property type="match status" value="1"/>
</dbReference>
<dbReference type="InterPro" id="IPR002182">
    <property type="entry name" value="NB-ARC"/>
</dbReference>
<keyword evidence="1" id="KW-0433">Leucine-rich repeat</keyword>
<dbReference type="Pfam" id="PF07725">
    <property type="entry name" value="LRR_3"/>
    <property type="match status" value="1"/>
</dbReference>
<keyword evidence="6" id="KW-1185">Reference proteome</keyword>
<dbReference type="Pfam" id="PF01582">
    <property type="entry name" value="TIR"/>
    <property type="match status" value="1"/>
</dbReference>
<gene>
    <name evidence="5" type="ORF">ARALYDRAFT_916973</name>
</gene>
<dbReference type="Gene3D" id="3.80.10.10">
    <property type="entry name" value="Ribonuclease Inhibitor"/>
    <property type="match status" value="3"/>
</dbReference>
<dbReference type="PANTHER" id="PTHR11017:SF456">
    <property type="entry name" value="DISEASE RESISTANCE PROTEIN RRS1"/>
    <property type="match status" value="1"/>
</dbReference>
<evidence type="ECO:0000313" key="6">
    <source>
        <dbReference type="Proteomes" id="UP000008694"/>
    </source>
</evidence>
<dbReference type="Proteomes" id="UP000008694">
    <property type="component" value="Unassembled WGS sequence"/>
</dbReference>
<dbReference type="ExpressionAtlas" id="D7MK92">
    <property type="expression patterns" value="baseline"/>
</dbReference>
<feature type="domain" description="TIR" evidence="4">
    <location>
        <begin position="5"/>
        <end position="138"/>
    </location>
</feature>
<dbReference type="STRING" id="81972.D7MK92"/>
<dbReference type="SUPFAM" id="SSF52058">
    <property type="entry name" value="L domain-like"/>
    <property type="match status" value="1"/>
</dbReference>
<dbReference type="InterPro" id="IPR000157">
    <property type="entry name" value="TIR_dom"/>
</dbReference>
<protein>
    <recommendedName>
        <fullName evidence="4">TIR domain-containing protein</fullName>
    </recommendedName>
</protein>
<dbReference type="SUPFAM" id="SSF52200">
    <property type="entry name" value="Toll/Interleukin receptor TIR domain"/>
    <property type="match status" value="1"/>
</dbReference>
<dbReference type="SUPFAM" id="SSF52540">
    <property type="entry name" value="P-loop containing nucleoside triphosphate hydrolases"/>
    <property type="match status" value="1"/>
</dbReference>
<evidence type="ECO:0000313" key="5">
    <source>
        <dbReference type="EMBL" id="EFH41521.1"/>
    </source>
</evidence>
<dbReference type="eggNOG" id="ENOG502SI7S">
    <property type="taxonomic scope" value="Eukaryota"/>
</dbReference>
<dbReference type="InterPro" id="IPR044974">
    <property type="entry name" value="Disease_R_plants"/>
</dbReference>
<name>D7MK92_ARALL</name>
<evidence type="ECO:0000259" key="4">
    <source>
        <dbReference type="PROSITE" id="PS50104"/>
    </source>
</evidence>
<dbReference type="GO" id="GO:0007165">
    <property type="term" value="P:signal transduction"/>
    <property type="evidence" value="ECO:0007669"/>
    <property type="project" value="InterPro"/>
</dbReference>
<dbReference type="EMBL" id="GL348720">
    <property type="protein sequence ID" value="EFH41521.1"/>
    <property type="molecule type" value="Genomic_DNA"/>
</dbReference>
<dbReference type="PRINTS" id="PR00364">
    <property type="entry name" value="DISEASERSIST"/>
</dbReference>
<dbReference type="InterPro" id="IPR032675">
    <property type="entry name" value="LRR_dom_sf"/>
</dbReference>
<keyword evidence="3" id="KW-0611">Plant defense</keyword>
<keyword evidence="2" id="KW-0677">Repeat</keyword>
<dbReference type="Gene3D" id="3.40.50.10140">
    <property type="entry name" value="Toll/interleukin-1 receptor homology (TIR) domain"/>
    <property type="match status" value="1"/>
</dbReference>
<dbReference type="Gramene" id="scaffold_800373.1">
    <property type="protein sequence ID" value="scaffold_800373.1"/>
    <property type="gene ID" value="scaffold_800373.1"/>
</dbReference>
<proteinExistence type="predicted"/>
<dbReference type="PANTHER" id="PTHR11017">
    <property type="entry name" value="LEUCINE-RICH REPEAT-CONTAINING PROTEIN"/>
    <property type="match status" value="1"/>
</dbReference>
<dbReference type="InterPro" id="IPR036390">
    <property type="entry name" value="WH_DNA-bd_sf"/>
</dbReference>
<evidence type="ECO:0000256" key="1">
    <source>
        <dbReference type="ARBA" id="ARBA00022614"/>
    </source>
</evidence>
<evidence type="ECO:0000256" key="3">
    <source>
        <dbReference type="ARBA" id="ARBA00022821"/>
    </source>
</evidence>
<dbReference type="InterPro" id="IPR027417">
    <property type="entry name" value="P-loop_NTPase"/>
</dbReference>
<dbReference type="InterPro" id="IPR058192">
    <property type="entry name" value="WHD_ROQ1-like"/>
</dbReference>
<evidence type="ECO:0000256" key="2">
    <source>
        <dbReference type="ARBA" id="ARBA00022737"/>
    </source>
</evidence>
<organism evidence="6">
    <name type="scientific">Arabidopsis lyrata subsp. lyrata</name>
    <name type="common">Lyre-leaved rock-cress</name>
    <dbReference type="NCBI Taxonomy" id="81972"/>
    <lineage>
        <taxon>Eukaryota</taxon>
        <taxon>Viridiplantae</taxon>
        <taxon>Streptophyta</taxon>
        <taxon>Embryophyta</taxon>
        <taxon>Tracheophyta</taxon>
        <taxon>Spermatophyta</taxon>
        <taxon>Magnoliopsida</taxon>
        <taxon>eudicotyledons</taxon>
        <taxon>Gunneridae</taxon>
        <taxon>Pentapetalae</taxon>
        <taxon>rosids</taxon>
        <taxon>malvids</taxon>
        <taxon>Brassicales</taxon>
        <taxon>Brassicaceae</taxon>
        <taxon>Camelineae</taxon>
        <taxon>Arabidopsis</taxon>
    </lineage>
</organism>
<sequence>MNDCERASPIVYISCVAEVRYSFVSHLLDALSRKGINDVFVDSDDVLSEEAQGKVERSKICVIVLPGNRTVSLEKLVKVLECQRNNDQVVVPVLHGDGPLQGEWLRELELRGLSPVHRKECSDSKLVEEIVRDVNEKLFYMGRIGIYSKVVEVENMINKQPLGIRCVGIWGMPGIGKATLAKAVVDQMSGGFDAHCFIEDYDTSIHENRVYRILVEQLMKDDPGNGGTITKMSFEENLHELSMKVIKYSNGNPLAISIYGKELKGKRPSEMETAFLQIKGYPPSKIVDAIKSSYGTLSDSEKNIFLDIACFFQGDNVDYVMQLLEGCGFFPHVGIDVLVEKCLVTISENRVEMHNLIQDVGRGIINAETVEIKGHSRLWEPWSVKYLSEDNYYKANGEPETTFKRAQGVEEIECMFLDASNLSFDVKPAAFDNMLNLRLLKIYCSNTEVHHEINFSEGVLHSLPNELRLLHWENYPLQYLPQKFDPRNLVEINMPYSQLRKLWGGTINLEMLRTIKLCHSQQLVNIDDLLKAQNLEVIDLQGCTSLKSFPATGQLLHLRVVNLSGCSKIKIFPEIPPNIETLHLQGTGIRKLPISPNGEQLGSLSEFKGLSHALILKHLTSLDKCSSSSQDLGRLICLELKDCSRLRSLPNMAHLEFLNVFDLSGCSKLKTIRGFPPNLKELYLVGTAVREVPQLPQSLELLNAHGSRLQSLPDMANLKFLKVLDLSCCSKLKIIQGFPRNLKELYLAGTGLREVPQLPLCLELLNAHGCVSQKSIHLDSEKPPMHYTFSNFFDLSPHIVNDFFVKDLNKAPTFSFSAPSHTNQNATLDLQPGSSVMTRLNPSWRNTLVGFAMLVEVSFSDDYSDVTGLGIRCVCRWKNEEGHSQRIERYLHCWATGEAVPNVQKDHTFVFCDVNMRPSTGEGNDPDIWADLVVFEFFPVNQQTNCLNDSCRVTRCGVYVITSVLKSGLGGRLGPD</sequence>
<dbReference type="GO" id="GO:0006952">
    <property type="term" value="P:defense response"/>
    <property type="evidence" value="ECO:0007669"/>
    <property type="project" value="UniProtKB-KW"/>
</dbReference>